<evidence type="ECO:0000313" key="2">
    <source>
        <dbReference type="EMBL" id="KEF57718.1"/>
    </source>
</evidence>
<dbReference type="VEuPathDB" id="FungiDB:A1O9_05636"/>
<reference evidence="2 3" key="1">
    <citation type="submission" date="2013-03" db="EMBL/GenBank/DDBJ databases">
        <title>The Genome Sequence of Exophiala aquamarina CBS 119918.</title>
        <authorList>
            <consortium name="The Broad Institute Genomics Platform"/>
            <person name="Cuomo C."/>
            <person name="de Hoog S."/>
            <person name="Gorbushina A."/>
            <person name="Walker B."/>
            <person name="Young S.K."/>
            <person name="Zeng Q."/>
            <person name="Gargeya S."/>
            <person name="Fitzgerald M."/>
            <person name="Haas B."/>
            <person name="Abouelleil A."/>
            <person name="Allen A.W."/>
            <person name="Alvarado L."/>
            <person name="Arachchi H.M."/>
            <person name="Berlin A.M."/>
            <person name="Chapman S.B."/>
            <person name="Gainer-Dewar J."/>
            <person name="Goldberg J."/>
            <person name="Griggs A."/>
            <person name="Gujja S."/>
            <person name="Hansen M."/>
            <person name="Howarth C."/>
            <person name="Imamovic A."/>
            <person name="Ireland A."/>
            <person name="Larimer J."/>
            <person name="McCowan C."/>
            <person name="Murphy C."/>
            <person name="Pearson M."/>
            <person name="Poon T.W."/>
            <person name="Priest M."/>
            <person name="Roberts A."/>
            <person name="Saif S."/>
            <person name="Shea T."/>
            <person name="Sisk P."/>
            <person name="Sykes S."/>
            <person name="Wortman J."/>
            <person name="Nusbaum C."/>
            <person name="Birren B."/>
        </authorList>
    </citation>
    <scope>NUCLEOTIDE SEQUENCE [LARGE SCALE GENOMIC DNA]</scope>
    <source>
        <strain evidence="2 3">CBS 119918</strain>
    </source>
</reference>
<dbReference type="EMBL" id="AMGV01000004">
    <property type="protein sequence ID" value="KEF57718.1"/>
    <property type="molecule type" value="Genomic_DNA"/>
</dbReference>
<sequence length="114" mass="12706">MASSLKRVLIIGGTGAQSFAVVQALIEEHYTVRVFSRNPDSLYVKATFANLPQVEFVKGSFLDFDTVEQALQDCYGVYFNTDGIIVKESMSFGLRHGSWDTPWELGYSTEVVTL</sequence>
<dbReference type="GeneID" id="25280561"/>
<dbReference type="Gene3D" id="3.40.50.720">
    <property type="entry name" value="NAD(P)-binding Rossmann-like Domain"/>
    <property type="match status" value="1"/>
</dbReference>
<evidence type="ECO:0000313" key="3">
    <source>
        <dbReference type="Proteomes" id="UP000027920"/>
    </source>
</evidence>
<dbReference type="Proteomes" id="UP000027920">
    <property type="component" value="Unassembled WGS sequence"/>
</dbReference>
<gene>
    <name evidence="2" type="ORF">A1O9_05636</name>
</gene>
<evidence type="ECO:0000259" key="1">
    <source>
        <dbReference type="Pfam" id="PF05368"/>
    </source>
</evidence>
<dbReference type="OrthoDB" id="300709at2759"/>
<name>A0A072PEK7_9EURO</name>
<keyword evidence="3" id="KW-1185">Reference proteome</keyword>
<dbReference type="SUPFAM" id="SSF51735">
    <property type="entry name" value="NAD(P)-binding Rossmann-fold domains"/>
    <property type="match status" value="1"/>
</dbReference>
<accession>A0A072PEK7</accession>
<feature type="domain" description="NmrA-like" evidence="1">
    <location>
        <begin position="6"/>
        <end position="82"/>
    </location>
</feature>
<dbReference type="STRING" id="1182545.A0A072PEK7"/>
<comment type="caution">
    <text evidence="2">The sequence shown here is derived from an EMBL/GenBank/DDBJ whole genome shotgun (WGS) entry which is preliminary data.</text>
</comment>
<dbReference type="InterPro" id="IPR008030">
    <property type="entry name" value="NmrA-like"/>
</dbReference>
<dbReference type="RefSeq" id="XP_013260308.1">
    <property type="nucleotide sequence ID" value="XM_013404854.1"/>
</dbReference>
<dbReference type="InterPro" id="IPR036291">
    <property type="entry name" value="NAD(P)-bd_dom_sf"/>
</dbReference>
<dbReference type="Pfam" id="PF05368">
    <property type="entry name" value="NmrA"/>
    <property type="match status" value="1"/>
</dbReference>
<dbReference type="HOGENOM" id="CLU_2121065_0_0_1"/>
<protein>
    <recommendedName>
        <fullName evidence="1">NmrA-like domain-containing protein</fullName>
    </recommendedName>
</protein>
<proteinExistence type="predicted"/>
<dbReference type="AlphaFoldDB" id="A0A072PEK7"/>
<organism evidence="2 3">
    <name type="scientific">Exophiala aquamarina CBS 119918</name>
    <dbReference type="NCBI Taxonomy" id="1182545"/>
    <lineage>
        <taxon>Eukaryota</taxon>
        <taxon>Fungi</taxon>
        <taxon>Dikarya</taxon>
        <taxon>Ascomycota</taxon>
        <taxon>Pezizomycotina</taxon>
        <taxon>Eurotiomycetes</taxon>
        <taxon>Chaetothyriomycetidae</taxon>
        <taxon>Chaetothyriales</taxon>
        <taxon>Herpotrichiellaceae</taxon>
        <taxon>Exophiala</taxon>
    </lineage>
</organism>